<dbReference type="Pfam" id="PF12333">
    <property type="entry name" value="Ipi1_N"/>
    <property type="match status" value="1"/>
</dbReference>
<evidence type="ECO:0000313" key="6">
    <source>
        <dbReference type="EMBL" id="SCU83669.1"/>
    </source>
</evidence>
<evidence type="ECO:0000256" key="3">
    <source>
        <dbReference type="RuleBase" id="RU368021"/>
    </source>
</evidence>
<dbReference type="STRING" id="1230905.A0A1G4J1Y2"/>
<keyword evidence="2 3" id="KW-0539">Nucleus</keyword>
<gene>
    <name evidence="6" type="ORF">LAMI_0C04104G</name>
</gene>
<evidence type="ECO:0000256" key="1">
    <source>
        <dbReference type="ARBA" id="ARBA00004123"/>
    </source>
</evidence>
<keyword evidence="3" id="KW-0690">Ribosome biogenesis</keyword>
<keyword evidence="7" id="KW-1185">Reference proteome</keyword>
<dbReference type="PANTHER" id="PTHR16056">
    <property type="entry name" value="REGULATOR OF MICROTUBULE DYNAMICS PROTEIN"/>
    <property type="match status" value="1"/>
</dbReference>
<comment type="subcellular location">
    <subcellularLocation>
        <location evidence="1 3">Nucleus</location>
    </subcellularLocation>
</comment>
<dbReference type="GO" id="GO:0005634">
    <property type="term" value="C:nucleus"/>
    <property type="evidence" value="ECO:0007669"/>
    <property type="project" value="UniProtKB-SubCell"/>
</dbReference>
<dbReference type="Proteomes" id="UP000191024">
    <property type="component" value="Chromosome C"/>
</dbReference>
<evidence type="ECO:0000256" key="2">
    <source>
        <dbReference type="ARBA" id="ARBA00023242"/>
    </source>
</evidence>
<dbReference type="InterPro" id="IPR024679">
    <property type="entry name" value="Ipi1_N"/>
</dbReference>
<feature type="region of interest" description="Disordered" evidence="4">
    <location>
        <begin position="1"/>
        <end position="29"/>
    </location>
</feature>
<protein>
    <recommendedName>
        <fullName evidence="3">Pre-rRNA-processing protein</fullName>
    </recommendedName>
</protein>
<dbReference type="PANTHER" id="PTHR16056:SF2">
    <property type="entry name" value="TESTIS-EXPRESSED PROTEIN 10"/>
    <property type="match status" value="1"/>
</dbReference>
<feature type="domain" description="Pre-rRNA-processing protein Ipi1 N-terminal" evidence="5">
    <location>
        <begin position="139"/>
        <end position="229"/>
    </location>
</feature>
<name>A0A1G4J1Y2_9SACH</name>
<dbReference type="GO" id="GO:0120330">
    <property type="term" value="C:rixosome complex"/>
    <property type="evidence" value="ECO:0007669"/>
    <property type="project" value="UniProtKB-UniRule"/>
</dbReference>
<reference evidence="7" key="1">
    <citation type="submission" date="2016-03" db="EMBL/GenBank/DDBJ databases">
        <authorList>
            <person name="Devillers H."/>
        </authorList>
    </citation>
    <scope>NUCLEOTIDE SEQUENCE [LARGE SCALE GENOMIC DNA]</scope>
</reference>
<evidence type="ECO:0000313" key="7">
    <source>
        <dbReference type="Proteomes" id="UP000191024"/>
    </source>
</evidence>
<dbReference type="AlphaFoldDB" id="A0A1G4J1Y2"/>
<comment type="function">
    <text evidence="3">Component of the RIX1 complex required for processing of ITS2 sequences from 35S pre-rRNA.</text>
</comment>
<keyword evidence="3" id="KW-0698">rRNA processing</keyword>
<comment type="similarity">
    <text evidence="3">Belongs to the IPI1/TEX10 family.</text>
</comment>
<evidence type="ECO:0000259" key="5">
    <source>
        <dbReference type="Pfam" id="PF12333"/>
    </source>
</evidence>
<dbReference type="EMBL" id="LT598466">
    <property type="protein sequence ID" value="SCU83669.1"/>
    <property type="molecule type" value="Genomic_DNA"/>
</dbReference>
<proteinExistence type="inferred from homology"/>
<sequence>MAKKKTLKQQDFQKKKLKVGKAKQGPSNLTDTSFVAKTILLPNQTKLSSAERSSGTRKSGQQELEQSVIKRLSLCKHHSAITRKETLVHFKQQVPKIAHSGCMTQIMHACYPMMCDDDRQVREALLEMIDEVGQYNCDVLRLNCRAFVLFLSSAMTHILSPVQRDCGKFLACGLKYFADELTRNSWIKLLRGMFGVLGWPLKAESPERNGNGNNGNRQPKKSVSMAISSASVVNMNSARAKHARAINIDALHLLIKCGCLELVMRDDPQPDEHSAAAHNKYLIPECPQPYEHLKIFAREIQDLDDINQSASSLQDLVSVSFQDASSRRKVVLHYFYDDIMSQVATLIADGGESGKSANSLKLLMDEVQVRESESEQQV</sequence>
<evidence type="ECO:0000256" key="4">
    <source>
        <dbReference type="SAM" id="MobiDB-lite"/>
    </source>
</evidence>
<comment type="subunit">
    <text evidence="3">Component of the RIX1 complex.</text>
</comment>
<dbReference type="GO" id="GO:0006364">
    <property type="term" value="P:rRNA processing"/>
    <property type="evidence" value="ECO:0007669"/>
    <property type="project" value="UniProtKB-UniRule"/>
</dbReference>
<dbReference type="OrthoDB" id="361362at2759"/>
<accession>A0A1G4J1Y2</accession>
<organism evidence="6 7">
    <name type="scientific">Lachancea mirantina</name>
    <dbReference type="NCBI Taxonomy" id="1230905"/>
    <lineage>
        <taxon>Eukaryota</taxon>
        <taxon>Fungi</taxon>
        <taxon>Dikarya</taxon>
        <taxon>Ascomycota</taxon>
        <taxon>Saccharomycotina</taxon>
        <taxon>Saccharomycetes</taxon>
        <taxon>Saccharomycetales</taxon>
        <taxon>Saccharomycetaceae</taxon>
        <taxon>Lachancea</taxon>
    </lineage>
</organism>